<dbReference type="Proteomes" id="UP000307956">
    <property type="component" value="Unassembled WGS sequence"/>
</dbReference>
<accession>A0A4S4ALE0</accession>
<dbReference type="SUPFAM" id="SSF56935">
    <property type="entry name" value="Porins"/>
    <property type="match status" value="2"/>
</dbReference>
<evidence type="ECO:0000313" key="2">
    <source>
        <dbReference type="EMBL" id="THF60335.1"/>
    </source>
</evidence>
<reference evidence="2 3" key="1">
    <citation type="submission" date="2019-04" db="EMBL/GenBank/DDBJ databases">
        <title>Azoarcus rhizosphaerae sp. nov. isolated from rhizosphere of Ficus religiosa.</title>
        <authorList>
            <person name="Lin S.-Y."/>
            <person name="Hameed A."/>
            <person name="Hsu Y.-H."/>
            <person name="Young C.-C."/>
        </authorList>
    </citation>
    <scope>NUCLEOTIDE SEQUENCE [LARGE SCALE GENOMIC DNA]</scope>
    <source>
        <strain evidence="2 3">CC-YHH848</strain>
    </source>
</reference>
<sequence>MDSNNTFNPRLSVITLALLAAFGGPAWADDEIDELIKPESTVSIGVGHWSNDRPQQGIYDGMRENESPHLLIDADIVKRDDATGTWLRFETRNLGLDNREFSGEWLRQGNIGIKVDYNRITRESPQTFNTPLQGAGTTNQTVVNSGLATAPRRDLTLGTTREQTGLSFYKNLLPGLEFNVNFKHEEKTGERAWSPGHAVQFVTEPVDSTTRQLEAALSYTTKKWQLRGGYNGSWYKNNNPLVRVGYTGAASNTNPTYLSFPGDNEAHQLFLNGGYNFTPTTRATLKLEYARALQDDYLPTSGVTDWPAAVQAAVGPDKLDGKVDTRLAQFGLTSRPFKNFSLNASLRYHETKDKTPIRTFSTAGQPYNATAPDYVRNSYKTITSKLEGTYRFAEVYSFTAGLEDKRQDRDRPLRVTGAEKDIVVPLRSEVDELTGRLELRRSLSDTANGSVSWLHSKRSGNRYKRALWDHSDDIGLGGLQDVRNLTNPLHMAKRDRDRLRVSVDWSPLEALSLQFSAEEGRDKYHDHSTMVNGLDKGTNRLYTIDAVYTATDALKLNAWYSYDQNKAEQSHYRTHTTGGAGGGFGDPAFKYSDLQDTGNSLGLGLRWEATSRLDIGADLEFFRSVSQYDQDVVPLDAGGVPVFPTTANLSLGAPDIENKLLRLSLFSVYTLDKSSKVRFDFIHERWKTDDWTWQFADGSPFVYGANVNTDGTTVYTKPKQVSNFVAVRYIYSFR</sequence>
<evidence type="ECO:0000313" key="3">
    <source>
        <dbReference type="Proteomes" id="UP000307956"/>
    </source>
</evidence>
<organism evidence="2 3">
    <name type="scientific">Pseudothauera rhizosphaerae</name>
    <dbReference type="NCBI Taxonomy" id="2565932"/>
    <lineage>
        <taxon>Bacteria</taxon>
        <taxon>Pseudomonadati</taxon>
        <taxon>Pseudomonadota</taxon>
        <taxon>Betaproteobacteria</taxon>
        <taxon>Rhodocyclales</taxon>
        <taxon>Zoogloeaceae</taxon>
        <taxon>Pseudothauera</taxon>
    </lineage>
</organism>
<dbReference type="OrthoDB" id="8540467at2"/>
<feature type="chain" id="PRO_5020760058" evidence="1">
    <location>
        <begin position="29"/>
        <end position="734"/>
    </location>
</feature>
<feature type="signal peptide" evidence="1">
    <location>
        <begin position="1"/>
        <end position="28"/>
    </location>
</feature>
<proteinExistence type="predicted"/>
<keyword evidence="1" id="KW-0732">Signal</keyword>
<name>A0A4S4ALE0_9RHOO</name>
<comment type="caution">
    <text evidence="2">The sequence shown here is derived from an EMBL/GenBank/DDBJ whole genome shotgun (WGS) entry which is preliminary data.</text>
</comment>
<dbReference type="AlphaFoldDB" id="A0A4S4ALE0"/>
<dbReference type="EMBL" id="SSOD01000011">
    <property type="protein sequence ID" value="THF60335.1"/>
    <property type="molecule type" value="Genomic_DNA"/>
</dbReference>
<keyword evidence="3" id="KW-1185">Reference proteome</keyword>
<dbReference type="InterPro" id="IPR020016">
    <property type="entry name" value="Decahaem-assoc_OM_MtrB/PioB"/>
</dbReference>
<protein>
    <submittedName>
        <fullName evidence="2">MtrB/PioB family decaheme-associated outer membrane protein</fullName>
    </submittedName>
</protein>
<evidence type="ECO:0000256" key="1">
    <source>
        <dbReference type="SAM" id="SignalP"/>
    </source>
</evidence>
<dbReference type="RefSeq" id="WP_136385637.1">
    <property type="nucleotide sequence ID" value="NZ_SSOD01000011.1"/>
</dbReference>
<dbReference type="NCBIfam" id="TIGR03509">
    <property type="entry name" value="OMP_MtrB_PioB"/>
    <property type="match status" value="1"/>
</dbReference>
<dbReference type="Pfam" id="PF11854">
    <property type="entry name" value="MtrB_PioB"/>
    <property type="match status" value="1"/>
</dbReference>
<gene>
    <name evidence="2" type="ORF">E6O51_14095</name>
</gene>